<evidence type="ECO:0000313" key="2">
    <source>
        <dbReference type="EMBL" id="SJM62082.1"/>
    </source>
</evidence>
<reference evidence="2 3" key="1">
    <citation type="submission" date="2017-02" db="EMBL/GenBank/DDBJ databases">
        <authorList>
            <person name="Peterson S.W."/>
        </authorList>
    </citation>
    <scope>NUCLEOTIDE SEQUENCE [LARGE SCALE GENOMIC DNA]</scope>
    <source>
        <strain evidence="2 3">B Ar 00.02</strain>
    </source>
</reference>
<proteinExistence type="predicted"/>
<dbReference type="RefSeq" id="WP_086997507.1">
    <property type="nucleotide sequence ID" value="NZ_FUHW01000026.1"/>
</dbReference>
<sequence length="283" mass="31640">MTQAGTQARRRLPPTSYLRVFEPLRAYDDDAQLAIAAQRGVGRAAFEERAATEALERLTRGVPDPFPREQAERYRELHYPGADGLTAPYYCPDQLPARATVAAEQLDSSMRPALLELLVPDAARAANAHRIAPETFAEDLASLHTRSATWGIPLGWFILITDEDHYEIEEDGTTLLTVRLSAPAVQVLERTRHAAASLAIHAPELEILDELTALDEWLHLFHEDSIIELDYGPIAEHVWPDDSAQDLRHGIESLAEQDMLGAAAAYRRLTNRWLKVRQLARAN</sequence>
<protein>
    <recommendedName>
        <fullName evidence="1">DUF8083 domain-containing protein</fullName>
    </recommendedName>
</protein>
<gene>
    <name evidence="2" type="ORF">FM101_07115</name>
</gene>
<feature type="domain" description="DUF8083" evidence="1">
    <location>
        <begin position="15"/>
        <end position="279"/>
    </location>
</feature>
<accession>A0A1R4G279</accession>
<dbReference type="EMBL" id="FUHW01000026">
    <property type="protein sequence ID" value="SJM62082.1"/>
    <property type="molecule type" value="Genomic_DNA"/>
</dbReference>
<dbReference type="Pfam" id="PF26312">
    <property type="entry name" value="DUF8083"/>
    <property type="match status" value="1"/>
</dbReference>
<dbReference type="Proteomes" id="UP000195913">
    <property type="component" value="Unassembled WGS sequence"/>
</dbReference>
<organism evidence="2 3">
    <name type="scientific">Arthrobacter rhombi</name>
    <dbReference type="NCBI Taxonomy" id="71253"/>
    <lineage>
        <taxon>Bacteria</taxon>
        <taxon>Bacillati</taxon>
        <taxon>Actinomycetota</taxon>
        <taxon>Actinomycetes</taxon>
        <taxon>Micrococcales</taxon>
        <taxon>Micrococcaceae</taxon>
        <taxon>Arthrobacter</taxon>
    </lineage>
</organism>
<evidence type="ECO:0000313" key="3">
    <source>
        <dbReference type="Proteomes" id="UP000195913"/>
    </source>
</evidence>
<name>A0A1R4G279_9MICC</name>
<dbReference type="AlphaFoldDB" id="A0A1R4G279"/>
<evidence type="ECO:0000259" key="1">
    <source>
        <dbReference type="Pfam" id="PF26312"/>
    </source>
</evidence>
<keyword evidence="3" id="KW-1185">Reference proteome</keyword>
<dbReference type="InterPro" id="IPR058396">
    <property type="entry name" value="DUF8083"/>
</dbReference>